<dbReference type="PANTHER" id="PTHR24198:SF165">
    <property type="entry name" value="ANKYRIN REPEAT-CONTAINING PROTEIN-RELATED"/>
    <property type="match status" value="1"/>
</dbReference>
<feature type="region of interest" description="Disordered" evidence="4">
    <location>
        <begin position="1"/>
        <end position="23"/>
    </location>
</feature>
<sequence length="572" mass="62953">MERMADGDSYRSPSPKWPPELDEGSDLLTAIEGNDLAQINRYLAAFRPGDILGRMKPYYDDPFYLAASEAKPETLRLLLDLYVSAAAEQGGPSGSFEDKRGFTLLNVACRAANIETVRFLLDTRGSWSLETRRDLGLEDEDLQKGHRGSDWTPILEAASSINELCFDDAGLHKRDVEWSHWVSDRIARGEQVIRLLLDRGCSATDVIPPFHLDEGGQGQPRDSVLGLAMGRASKNLVQYLIDHGADVFLKHQHWHNFAGVIPFRRGKEMVHDVITLHMASLFWNVDIVEFLLQYHHKGESGHDLASCRDTNGRAPLHWAAAGPDSNECRLLDEDLSTRISTTFQLLLSAAPETVNMVDDAGFTPLHYAVQTHATCAASSHAEIAIRCLLEHGADPAVADSNGQTVLHMLGFGSLLSGPIRTGLLDSLVAHGVDINHATSKGVTALHVMASNLRHVSVVKYLLENGADLRSTTSTGATAFHRVAEGRLFDGSAGYGDWKNATAEDYTRAEDDMLRLLQTSFGGSTLVNQRNLAGKTPLQLLEETRKKRWERGEQMRAGMGMGRGRGRGQAIRE</sequence>
<evidence type="ECO:0000256" key="3">
    <source>
        <dbReference type="PROSITE-ProRule" id="PRU00023"/>
    </source>
</evidence>
<dbReference type="PROSITE" id="PS50088">
    <property type="entry name" value="ANK_REPEAT"/>
    <property type="match status" value="2"/>
</dbReference>
<dbReference type="EMBL" id="JBFTWV010000362">
    <property type="protein sequence ID" value="KAL2782644.1"/>
    <property type="molecule type" value="Genomic_DNA"/>
</dbReference>
<dbReference type="SUPFAM" id="SSF48403">
    <property type="entry name" value="Ankyrin repeat"/>
    <property type="match status" value="1"/>
</dbReference>
<dbReference type="Gene3D" id="1.25.40.20">
    <property type="entry name" value="Ankyrin repeat-containing domain"/>
    <property type="match status" value="3"/>
</dbReference>
<feature type="repeat" description="ANK" evidence="3">
    <location>
        <begin position="440"/>
        <end position="473"/>
    </location>
</feature>
<dbReference type="PROSITE" id="PS50297">
    <property type="entry name" value="ANK_REP_REGION"/>
    <property type="match status" value="1"/>
</dbReference>
<reference evidence="5 6" key="1">
    <citation type="submission" date="2024-07" db="EMBL/GenBank/DDBJ databases">
        <title>Section-level genome sequencing and comparative genomics of Aspergillus sections Usti and Cavernicolus.</title>
        <authorList>
            <consortium name="Lawrence Berkeley National Laboratory"/>
            <person name="Nybo J.L."/>
            <person name="Vesth T.C."/>
            <person name="Theobald S."/>
            <person name="Frisvad J.C."/>
            <person name="Larsen T.O."/>
            <person name="Kjaerboelling I."/>
            <person name="Rothschild-Mancinelli K."/>
            <person name="Lyhne E.K."/>
            <person name="Kogle M.E."/>
            <person name="Barry K."/>
            <person name="Clum A."/>
            <person name="Na H."/>
            <person name="Ledsgaard L."/>
            <person name="Lin J."/>
            <person name="Lipzen A."/>
            <person name="Kuo A."/>
            <person name="Riley R."/>
            <person name="Mondo S."/>
            <person name="Labutti K."/>
            <person name="Haridas S."/>
            <person name="Pangalinan J."/>
            <person name="Salamov A.A."/>
            <person name="Simmons B.A."/>
            <person name="Magnuson J.K."/>
            <person name="Chen J."/>
            <person name="Drula E."/>
            <person name="Henrissat B."/>
            <person name="Wiebenga A."/>
            <person name="Lubbers R.J."/>
            <person name="Gomes A.C."/>
            <person name="Makela M.R."/>
            <person name="Stajich J."/>
            <person name="Grigoriev I.V."/>
            <person name="Mortensen U.H."/>
            <person name="De Vries R.P."/>
            <person name="Baker S.E."/>
            <person name="Andersen M.R."/>
        </authorList>
    </citation>
    <scope>NUCLEOTIDE SEQUENCE [LARGE SCALE GENOMIC DNA]</scope>
    <source>
        <strain evidence="5 6">CBS 209.92</strain>
    </source>
</reference>
<dbReference type="InterPro" id="IPR036770">
    <property type="entry name" value="Ankyrin_rpt-contain_sf"/>
</dbReference>
<dbReference type="InterPro" id="IPR002110">
    <property type="entry name" value="Ankyrin_rpt"/>
</dbReference>
<comment type="caution">
    <text evidence="5">The sequence shown here is derived from an EMBL/GenBank/DDBJ whole genome shotgun (WGS) entry which is preliminary data.</text>
</comment>
<evidence type="ECO:0000256" key="4">
    <source>
        <dbReference type="SAM" id="MobiDB-lite"/>
    </source>
</evidence>
<evidence type="ECO:0000313" key="5">
    <source>
        <dbReference type="EMBL" id="KAL2782644.1"/>
    </source>
</evidence>
<evidence type="ECO:0000256" key="2">
    <source>
        <dbReference type="ARBA" id="ARBA00023043"/>
    </source>
</evidence>
<proteinExistence type="predicted"/>
<dbReference type="Pfam" id="PF12796">
    <property type="entry name" value="Ank_2"/>
    <property type="match status" value="1"/>
</dbReference>
<evidence type="ECO:0000313" key="6">
    <source>
        <dbReference type="Proteomes" id="UP001610563"/>
    </source>
</evidence>
<protein>
    <submittedName>
        <fullName evidence="5">Ankyrin repeat-containing domain protein</fullName>
    </submittedName>
</protein>
<gene>
    <name evidence="5" type="ORF">BJX66DRAFT_172115</name>
</gene>
<dbReference type="SMART" id="SM00248">
    <property type="entry name" value="ANK"/>
    <property type="match status" value="7"/>
</dbReference>
<name>A0ABR4FHE3_9EURO</name>
<dbReference type="PANTHER" id="PTHR24198">
    <property type="entry name" value="ANKYRIN REPEAT AND PROTEIN KINASE DOMAIN-CONTAINING PROTEIN"/>
    <property type="match status" value="1"/>
</dbReference>
<feature type="repeat" description="ANK" evidence="3">
    <location>
        <begin position="360"/>
        <end position="400"/>
    </location>
</feature>
<keyword evidence="6" id="KW-1185">Reference proteome</keyword>
<dbReference type="Pfam" id="PF13857">
    <property type="entry name" value="Ank_5"/>
    <property type="match status" value="1"/>
</dbReference>
<keyword evidence="2 3" id="KW-0040">ANK repeat</keyword>
<keyword evidence="1" id="KW-0677">Repeat</keyword>
<accession>A0ABR4FHE3</accession>
<evidence type="ECO:0000256" key="1">
    <source>
        <dbReference type="ARBA" id="ARBA00022737"/>
    </source>
</evidence>
<organism evidence="5 6">
    <name type="scientific">Aspergillus keveii</name>
    <dbReference type="NCBI Taxonomy" id="714993"/>
    <lineage>
        <taxon>Eukaryota</taxon>
        <taxon>Fungi</taxon>
        <taxon>Dikarya</taxon>
        <taxon>Ascomycota</taxon>
        <taxon>Pezizomycotina</taxon>
        <taxon>Eurotiomycetes</taxon>
        <taxon>Eurotiomycetidae</taxon>
        <taxon>Eurotiales</taxon>
        <taxon>Aspergillaceae</taxon>
        <taxon>Aspergillus</taxon>
        <taxon>Aspergillus subgen. Nidulantes</taxon>
    </lineage>
</organism>
<dbReference type="Proteomes" id="UP001610563">
    <property type="component" value="Unassembled WGS sequence"/>
</dbReference>